<dbReference type="GO" id="GO:0003700">
    <property type="term" value="F:DNA-binding transcription factor activity"/>
    <property type="evidence" value="ECO:0007669"/>
    <property type="project" value="TreeGrafter"/>
</dbReference>
<dbReference type="InterPro" id="IPR050109">
    <property type="entry name" value="HTH-type_TetR-like_transc_reg"/>
</dbReference>
<dbReference type="OrthoDB" id="9796019at2"/>
<name>A0A2T0N465_9ACTN</name>
<proteinExistence type="predicted"/>
<dbReference type="InterPro" id="IPR036271">
    <property type="entry name" value="Tet_transcr_reg_TetR-rel_C_sf"/>
</dbReference>
<dbReference type="InterPro" id="IPR011075">
    <property type="entry name" value="TetR_C"/>
</dbReference>
<dbReference type="Proteomes" id="UP000238312">
    <property type="component" value="Unassembled WGS sequence"/>
</dbReference>
<comment type="caution">
    <text evidence="6">The sequence shown here is derived from an EMBL/GenBank/DDBJ whole genome shotgun (WGS) entry which is preliminary data.</text>
</comment>
<feature type="DNA-binding region" description="H-T-H motif" evidence="4">
    <location>
        <begin position="40"/>
        <end position="59"/>
    </location>
</feature>
<keyword evidence="3" id="KW-0804">Transcription</keyword>
<dbReference type="SUPFAM" id="SSF48498">
    <property type="entry name" value="Tetracyclin repressor-like, C-terminal domain"/>
    <property type="match status" value="1"/>
</dbReference>
<dbReference type="Pfam" id="PF00440">
    <property type="entry name" value="TetR_N"/>
    <property type="match status" value="1"/>
</dbReference>
<dbReference type="GO" id="GO:0000976">
    <property type="term" value="F:transcription cis-regulatory region binding"/>
    <property type="evidence" value="ECO:0007669"/>
    <property type="project" value="TreeGrafter"/>
</dbReference>
<evidence type="ECO:0000256" key="2">
    <source>
        <dbReference type="ARBA" id="ARBA00023125"/>
    </source>
</evidence>
<evidence type="ECO:0000259" key="5">
    <source>
        <dbReference type="PROSITE" id="PS50977"/>
    </source>
</evidence>
<dbReference type="EMBL" id="PVNG01000005">
    <property type="protein sequence ID" value="PRX66887.1"/>
    <property type="molecule type" value="Genomic_DNA"/>
</dbReference>
<dbReference type="PROSITE" id="PS01081">
    <property type="entry name" value="HTH_TETR_1"/>
    <property type="match status" value="1"/>
</dbReference>
<protein>
    <submittedName>
        <fullName evidence="6">TetR family transcriptional regulator</fullName>
    </submittedName>
</protein>
<dbReference type="SUPFAM" id="SSF46689">
    <property type="entry name" value="Homeodomain-like"/>
    <property type="match status" value="1"/>
</dbReference>
<dbReference type="AlphaFoldDB" id="A0A2T0N465"/>
<evidence type="ECO:0000256" key="3">
    <source>
        <dbReference type="ARBA" id="ARBA00023163"/>
    </source>
</evidence>
<sequence>MGGVTDTSARPKRRGREVLFQAVRQAMLDELAERGYGEVSIEGVAARAGAAKTSVYRHWGTKEDLVVDALRHALPVLDQPADTGHVREDLLVLLRRMSASLDGLTGQVLLTVAGERRRHPEIAEAVVDEIVRPRRRLFLAALERAAERGQISGAAVTSLPIEVASGLMLQHYLHTGTPPGEERIQEFLDQAIMPLLTHDRA</sequence>
<dbReference type="InterPro" id="IPR001647">
    <property type="entry name" value="HTH_TetR"/>
</dbReference>
<keyword evidence="1" id="KW-0805">Transcription regulation</keyword>
<dbReference type="PANTHER" id="PTHR30055">
    <property type="entry name" value="HTH-TYPE TRANSCRIPTIONAL REGULATOR RUTR"/>
    <property type="match status" value="1"/>
</dbReference>
<gene>
    <name evidence="6" type="ORF">B0I32_105327</name>
</gene>
<dbReference type="Gene3D" id="1.10.10.60">
    <property type="entry name" value="Homeodomain-like"/>
    <property type="match status" value="1"/>
</dbReference>
<organism evidence="6 7">
    <name type="scientific">Nonomuraea fuscirosea</name>
    <dbReference type="NCBI Taxonomy" id="1291556"/>
    <lineage>
        <taxon>Bacteria</taxon>
        <taxon>Bacillati</taxon>
        <taxon>Actinomycetota</taxon>
        <taxon>Actinomycetes</taxon>
        <taxon>Streptosporangiales</taxon>
        <taxon>Streptosporangiaceae</taxon>
        <taxon>Nonomuraea</taxon>
    </lineage>
</organism>
<dbReference type="InterPro" id="IPR023772">
    <property type="entry name" value="DNA-bd_HTH_TetR-type_CS"/>
</dbReference>
<evidence type="ECO:0000313" key="7">
    <source>
        <dbReference type="Proteomes" id="UP000238312"/>
    </source>
</evidence>
<dbReference type="PANTHER" id="PTHR30055:SF225">
    <property type="entry name" value="TRANSCRIPTIONAL REGULATORY PROTEIN-RELATED"/>
    <property type="match status" value="1"/>
</dbReference>
<dbReference type="Gene3D" id="1.10.357.10">
    <property type="entry name" value="Tetracycline Repressor, domain 2"/>
    <property type="match status" value="1"/>
</dbReference>
<evidence type="ECO:0000256" key="1">
    <source>
        <dbReference type="ARBA" id="ARBA00023015"/>
    </source>
</evidence>
<evidence type="ECO:0000313" key="6">
    <source>
        <dbReference type="EMBL" id="PRX66887.1"/>
    </source>
</evidence>
<dbReference type="PRINTS" id="PR00455">
    <property type="entry name" value="HTHTETR"/>
</dbReference>
<keyword evidence="7" id="KW-1185">Reference proteome</keyword>
<accession>A0A2T0N465</accession>
<feature type="domain" description="HTH tetR-type" evidence="5">
    <location>
        <begin position="17"/>
        <end position="77"/>
    </location>
</feature>
<dbReference type="Pfam" id="PF16859">
    <property type="entry name" value="TetR_C_11"/>
    <property type="match status" value="1"/>
</dbReference>
<dbReference type="InterPro" id="IPR009057">
    <property type="entry name" value="Homeodomain-like_sf"/>
</dbReference>
<keyword evidence="2 4" id="KW-0238">DNA-binding</keyword>
<dbReference type="PROSITE" id="PS50977">
    <property type="entry name" value="HTH_TETR_2"/>
    <property type="match status" value="1"/>
</dbReference>
<evidence type="ECO:0000256" key="4">
    <source>
        <dbReference type="PROSITE-ProRule" id="PRU00335"/>
    </source>
</evidence>
<reference evidence="6 7" key="1">
    <citation type="submission" date="2018-03" db="EMBL/GenBank/DDBJ databases">
        <title>Genomic Encyclopedia of Type Strains, Phase III (KMG-III): the genomes of soil and plant-associated and newly described type strains.</title>
        <authorList>
            <person name="Whitman W."/>
        </authorList>
    </citation>
    <scope>NUCLEOTIDE SEQUENCE [LARGE SCALE GENOMIC DNA]</scope>
    <source>
        <strain evidence="6 7">CGMCC 4.7104</strain>
    </source>
</reference>